<dbReference type="AlphaFoldDB" id="A0A7W7HIX2"/>
<accession>A0A7W7HIX2</accession>
<feature type="transmembrane region" description="Helical" evidence="1">
    <location>
        <begin position="6"/>
        <end position="26"/>
    </location>
</feature>
<organism evidence="2 3">
    <name type="scientific">Actinoplanes lobatus</name>
    <dbReference type="NCBI Taxonomy" id="113568"/>
    <lineage>
        <taxon>Bacteria</taxon>
        <taxon>Bacillati</taxon>
        <taxon>Actinomycetota</taxon>
        <taxon>Actinomycetes</taxon>
        <taxon>Micromonosporales</taxon>
        <taxon>Micromonosporaceae</taxon>
        <taxon>Actinoplanes</taxon>
    </lineage>
</organism>
<protein>
    <submittedName>
        <fullName evidence="2">Uncharacterized protein</fullName>
    </submittedName>
</protein>
<gene>
    <name evidence="2" type="ORF">BJ964_005534</name>
</gene>
<proteinExistence type="predicted"/>
<dbReference type="EMBL" id="JACHNC010000001">
    <property type="protein sequence ID" value="MBB4751373.1"/>
    <property type="molecule type" value="Genomic_DNA"/>
</dbReference>
<name>A0A7W7HIX2_9ACTN</name>
<keyword evidence="1" id="KW-0812">Transmembrane</keyword>
<dbReference type="Proteomes" id="UP000590511">
    <property type="component" value="Unassembled WGS sequence"/>
</dbReference>
<keyword evidence="1" id="KW-1133">Transmembrane helix</keyword>
<evidence type="ECO:0000313" key="2">
    <source>
        <dbReference type="EMBL" id="MBB4751373.1"/>
    </source>
</evidence>
<evidence type="ECO:0000313" key="3">
    <source>
        <dbReference type="Proteomes" id="UP000590511"/>
    </source>
</evidence>
<keyword evidence="1" id="KW-0472">Membrane</keyword>
<evidence type="ECO:0000256" key="1">
    <source>
        <dbReference type="SAM" id="Phobius"/>
    </source>
</evidence>
<sequence>MSIAGPLIALAGVVVGVLLSYAFALLREGRRERWALNREWREHRLQIYSAYVIDAPPFSVPRCSDASSARDPHRLSRMP</sequence>
<comment type="caution">
    <text evidence="2">The sequence shown here is derived from an EMBL/GenBank/DDBJ whole genome shotgun (WGS) entry which is preliminary data.</text>
</comment>
<reference evidence="2 3" key="1">
    <citation type="submission" date="2020-08" db="EMBL/GenBank/DDBJ databases">
        <title>Sequencing the genomes of 1000 actinobacteria strains.</title>
        <authorList>
            <person name="Klenk H.-P."/>
        </authorList>
    </citation>
    <scope>NUCLEOTIDE SEQUENCE [LARGE SCALE GENOMIC DNA]</scope>
    <source>
        <strain evidence="2 3">DSM 43150</strain>
    </source>
</reference>